<gene>
    <name evidence="2" type="ORF">DAETH_27040</name>
</gene>
<dbReference type="PANTHER" id="PTHR43058:SF1">
    <property type="entry name" value="DUF427 DOMAIN-CONTAINING PROTEIN"/>
    <property type="match status" value="1"/>
</dbReference>
<dbReference type="Pfam" id="PF04248">
    <property type="entry name" value="NTP_transf_9"/>
    <property type="match status" value="1"/>
</dbReference>
<organism evidence="2 3">
    <name type="scientific">Deinococcus aetherius</name>
    <dbReference type="NCBI Taxonomy" id="200252"/>
    <lineage>
        <taxon>Bacteria</taxon>
        <taxon>Thermotogati</taxon>
        <taxon>Deinococcota</taxon>
        <taxon>Deinococci</taxon>
        <taxon>Deinococcales</taxon>
        <taxon>Deinococcaceae</taxon>
        <taxon>Deinococcus</taxon>
    </lineage>
</organism>
<dbReference type="PANTHER" id="PTHR43058">
    <property type="entry name" value="SLR0655 PROTEIN"/>
    <property type="match status" value="1"/>
</dbReference>
<keyword evidence="3" id="KW-1185">Reference proteome</keyword>
<dbReference type="Proteomes" id="UP001064971">
    <property type="component" value="Chromosome"/>
</dbReference>
<reference evidence="2" key="1">
    <citation type="submission" date="2022-07" db="EMBL/GenBank/DDBJ databases">
        <title>Complete Genome Sequence of the Radioresistant Bacterium Deinococcus aetherius ST0316, Isolated from the Air Dust collected in Lower Stratosphere above Japan.</title>
        <authorList>
            <person name="Satoh K."/>
            <person name="Hagiwara K."/>
            <person name="Katsumata K."/>
            <person name="Kubo A."/>
            <person name="Yokobori S."/>
            <person name="Yamagishi A."/>
            <person name="Oono Y."/>
            <person name="Narumi I."/>
        </authorList>
    </citation>
    <scope>NUCLEOTIDE SEQUENCE</scope>
    <source>
        <strain evidence="2">ST0316</strain>
    </source>
</reference>
<evidence type="ECO:0000313" key="3">
    <source>
        <dbReference type="Proteomes" id="UP001064971"/>
    </source>
</evidence>
<dbReference type="EMBL" id="AP026560">
    <property type="protein sequence ID" value="BDP42735.1"/>
    <property type="molecule type" value="Genomic_DNA"/>
</dbReference>
<sequence length="167" mass="18111">MFRSRPLPIPPGPGQESVWDYPRPPRLERTSARLEIWLSGVKIAETTAAFRVLETSHPPTYYLPPEAFLPGVLVPAGGGSVCEWKGEATYWTLRAGGKTAEAAAWSYERPNPAFAPIAGHVAVYAGRVDECWVDGDRVTPQPGGFYGGWITSNVVGPFKGEPGTLGW</sequence>
<dbReference type="Gene3D" id="2.170.150.40">
    <property type="entry name" value="Domain of unknown function (DUF427)"/>
    <property type="match status" value="1"/>
</dbReference>
<dbReference type="InterPro" id="IPR038694">
    <property type="entry name" value="DUF427_sf"/>
</dbReference>
<name>A0ABM8AG00_9DEIO</name>
<evidence type="ECO:0000313" key="2">
    <source>
        <dbReference type="EMBL" id="BDP42735.1"/>
    </source>
</evidence>
<evidence type="ECO:0000259" key="1">
    <source>
        <dbReference type="Pfam" id="PF04248"/>
    </source>
</evidence>
<accession>A0ABM8AG00</accession>
<feature type="domain" description="DUF427" evidence="1">
    <location>
        <begin position="36"/>
        <end position="125"/>
    </location>
</feature>
<dbReference type="RefSeq" id="WP_264775417.1">
    <property type="nucleotide sequence ID" value="NZ_AP026560.1"/>
</dbReference>
<protein>
    <recommendedName>
        <fullName evidence="1">DUF427 domain-containing protein</fullName>
    </recommendedName>
</protein>
<dbReference type="InterPro" id="IPR007361">
    <property type="entry name" value="DUF427"/>
</dbReference>
<proteinExistence type="predicted"/>